<keyword evidence="3" id="KW-1185">Reference proteome</keyword>
<protein>
    <recommendedName>
        <fullName evidence="1">DUF1659 domain-containing protein</fullName>
    </recommendedName>
</protein>
<name>A0A1U7LZC2_9FIRM</name>
<dbReference type="EMBL" id="MJIH01000001">
    <property type="protein sequence ID" value="OLR64765.1"/>
    <property type="molecule type" value="Genomic_DNA"/>
</dbReference>
<gene>
    <name evidence="2" type="ORF">BIV18_04125</name>
</gene>
<dbReference type="AlphaFoldDB" id="A0A1U7LZC2"/>
<sequence length="74" mass="7951">MAVGVSEKKAMLKTVTTKTNDDGSMKKRSVTIRNINADAANEVLYDLSKGIGNLVDGVFASASKVTEEVFEEQV</sequence>
<evidence type="ECO:0000313" key="2">
    <source>
        <dbReference type="EMBL" id="OLR64765.1"/>
    </source>
</evidence>
<accession>A0A1U7LZC2</accession>
<reference evidence="2 3" key="1">
    <citation type="journal article" date="2016" name="Appl. Environ. Microbiol.">
        <title>Function and Phylogeny of Bacterial Butyryl Coenzyme A:Acetate Transferases and Their Diversity in the Proximal Colon of Swine.</title>
        <authorList>
            <person name="Trachsel J."/>
            <person name="Bayles D.O."/>
            <person name="Looft T."/>
            <person name="Levine U.Y."/>
            <person name="Allen H.K."/>
        </authorList>
    </citation>
    <scope>NUCLEOTIDE SEQUENCE [LARGE SCALE GENOMIC DNA]</scope>
    <source>
        <strain evidence="2 3">35-6-1</strain>
    </source>
</reference>
<dbReference type="InterPro" id="IPR012454">
    <property type="entry name" value="DUF1659"/>
</dbReference>
<organism evidence="2 3">
    <name type="scientific">Peptoniphilus porci</name>
    <dbReference type="NCBI Taxonomy" id="2652280"/>
    <lineage>
        <taxon>Bacteria</taxon>
        <taxon>Bacillati</taxon>
        <taxon>Bacillota</taxon>
        <taxon>Tissierellia</taxon>
        <taxon>Tissierellales</taxon>
        <taxon>Peptoniphilaceae</taxon>
        <taxon>Peptoniphilus</taxon>
    </lineage>
</organism>
<evidence type="ECO:0000259" key="1">
    <source>
        <dbReference type="Pfam" id="PF07872"/>
    </source>
</evidence>
<dbReference type="Pfam" id="PF07872">
    <property type="entry name" value="DUF1659"/>
    <property type="match status" value="1"/>
</dbReference>
<evidence type="ECO:0000313" key="3">
    <source>
        <dbReference type="Proteomes" id="UP000187166"/>
    </source>
</evidence>
<comment type="caution">
    <text evidence="2">The sequence shown here is derived from an EMBL/GenBank/DDBJ whole genome shotgun (WGS) entry which is preliminary data.</text>
</comment>
<feature type="domain" description="DUF1659" evidence="1">
    <location>
        <begin position="8"/>
        <end position="68"/>
    </location>
</feature>
<dbReference type="Proteomes" id="UP000187166">
    <property type="component" value="Unassembled WGS sequence"/>
</dbReference>
<proteinExistence type="predicted"/>